<feature type="binding site" evidence="9">
    <location>
        <position position="94"/>
    </location>
    <ligand>
        <name>Mg(2+)</name>
        <dbReference type="ChEBI" id="CHEBI:18420"/>
    </ligand>
</feature>
<sequence>MDFSPSLLRLYFVMGSQDCAGRDPAWVLEEAIAGGITLFQLREKGSSLTLGETVALGRRLKAICDEHRIPLIVNDRADLAMILGADGVHVGQDDLPADEVRQLIGTRSVLGVSCETPEEALQTRNSGAEYIGTGAMYATSSKPDAGKPVGPAAVEHIRAEMKSCPPIVGIGGITAANATPVIRAGAEGVAVISAIASAENPRRAAGNLRETVETTLSNR</sequence>
<dbReference type="InterPro" id="IPR034291">
    <property type="entry name" value="TMP_synthase"/>
</dbReference>
<evidence type="ECO:0000256" key="4">
    <source>
        <dbReference type="ARBA" id="ARBA00022842"/>
    </source>
</evidence>
<evidence type="ECO:0000256" key="9">
    <source>
        <dbReference type="HAMAP-Rule" id="MF_00097"/>
    </source>
</evidence>
<organism evidence="13 14">
    <name type="scientific">Paludifilum halophilum</name>
    <dbReference type="NCBI Taxonomy" id="1642702"/>
    <lineage>
        <taxon>Bacteria</taxon>
        <taxon>Bacillati</taxon>
        <taxon>Bacillota</taxon>
        <taxon>Bacilli</taxon>
        <taxon>Bacillales</taxon>
        <taxon>Thermoactinomycetaceae</taxon>
        <taxon>Paludifilum</taxon>
    </lineage>
</organism>
<evidence type="ECO:0000256" key="6">
    <source>
        <dbReference type="ARBA" id="ARBA00047334"/>
    </source>
</evidence>
<dbReference type="GO" id="GO:0005737">
    <property type="term" value="C:cytoplasm"/>
    <property type="evidence" value="ECO:0007669"/>
    <property type="project" value="TreeGrafter"/>
</dbReference>
<dbReference type="EC" id="2.5.1.3" evidence="9"/>
<dbReference type="GO" id="GO:0000287">
    <property type="term" value="F:magnesium ion binding"/>
    <property type="evidence" value="ECO:0007669"/>
    <property type="project" value="UniProtKB-UniRule"/>
</dbReference>
<evidence type="ECO:0000313" key="14">
    <source>
        <dbReference type="Proteomes" id="UP000215459"/>
    </source>
</evidence>
<evidence type="ECO:0000256" key="3">
    <source>
        <dbReference type="ARBA" id="ARBA00022723"/>
    </source>
</evidence>
<feature type="binding site" evidence="9">
    <location>
        <position position="142"/>
    </location>
    <ligand>
        <name>4-amino-2-methyl-5-(diphosphooxymethyl)pyrimidine</name>
        <dbReference type="ChEBI" id="CHEBI:57841"/>
    </ligand>
</feature>
<dbReference type="PANTHER" id="PTHR20857:SF15">
    <property type="entry name" value="THIAMINE-PHOSPHATE SYNTHASE"/>
    <property type="match status" value="1"/>
</dbReference>
<comment type="catalytic activity">
    <reaction evidence="8 9 10">
        <text>2-[(2R,5Z)-2-carboxy-4-methylthiazol-5(2H)-ylidene]ethyl phosphate + 4-amino-2-methyl-5-(diphosphooxymethyl)pyrimidine + 2 H(+) = thiamine phosphate + CO2 + diphosphate</text>
        <dbReference type="Rhea" id="RHEA:47844"/>
        <dbReference type="ChEBI" id="CHEBI:15378"/>
        <dbReference type="ChEBI" id="CHEBI:16526"/>
        <dbReference type="ChEBI" id="CHEBI:33019"/>
        <dbReference type="ChEBI" id="CHEBI:37575"/>
        <dbReference type="ChEBI" id="CHEBI:57841"/>
        <dbReference type="ChEBI" id="CHEBI:62899"/>
        <dbReference type="EC" id="2.5.1.3"/>
    </reaction>
</comment>
<feature type="binding site" evidence="9">
    <location>
        <begin position="139"/>
        <end position="141"/>
    </location>
    <ligand>
        <name>2-[(2R,5Z)-2-carboxy-4-methylthiazol-5(2H)-ylidene]ethyl phosphate</name>
        <dbReference type="ChEBI" id="CHEBI:62899"/>
    </ligand>
</feature>
<dbReference type="SUPFAM" id="SSF51391">
    <property type="entry name" value="Thiamin phosphate synthase"/>
    <property type="match status" value="1"/>
</dbReference>
<keyword evidence="14" id="KW-1185">Reference proteome</keyword>
<dbReference type="GO" id="GO:0009229">
    <property type="term" value="P:thiamine diphosphate biosynthetic process"/>
    <property type="evidence" value="ECO:0007669"/>
    <property type="project" value="UniProtKB-UniRule"/>
</dbReference>
<evidence type="ECO:0000313" key="13">
    <source>
        <dbReference type="EMBL" id="OYD08357.1"/>
    </source>
</evidence>
<dbReference type="OrthoDB" id="9812206at2"/>
<feature type="binding site" evidence="9">
    <location>
        <begin position="40"/>
        <end position="44"/>
    </location>
    <ligand>
        <name>4-amino-2-methyl-5-(diphosphooxymethyl)pyrimidine</name>
        <dbReference type="ChEBI" id="CHEBI:57841"/>
    </ligand>
</feature>
<dbReference type="Gene3D" id="3.20.20.70">
    <property type="entry name" value="Aldolase class I"/>
    <property type="match status" value="1"/>
</dbReference>
<feature type="binding site" evidence="9">
    <location>
        <begin position="192"/>
        <end position="193"/>
    </location>
    <ligand>
        <name>2-[(2R,5Z)-2-carboxy-4-methylthiazol-5(2H)-ylidene]ethyl phosphate</name>
        <dbReference type="ChEBI" id="CHEBI:62899"/>
    </ligand>
</feature>
<gene>
    <name evidence="9" type="primary">thiE</name>
    <name evidence="13" type="ORF">CHM34_05805</name>
</gene>
<dbReference type="RefSeq" id="WP_094263662.1">
    <property type="nucleotide sequence ID" value="NZ_NOWF01000003.1"/>
</dbReference>
<keyword evidence="5 9" id="KW-0784">Thiamine biosynthesis</keyword>
<dbReference type="EMBL" id="NOWF01000003">
    <property type="protein sequence ID" value="OYD08357.1"/>
    <property type="molecule type" value="Genomic_DNA"/>
</dbReference>
<keyword evidence="2 9" id="KW-0808">Transferase</keyword>
<evidence type="ECO:0000256" key="2">
    <source>
        <dbReference type="ARBA" id="ARBA00022679"/>
    </source>
</evidence>
<comment type="catalytic activity">
    <reaction evidence="7 9 10">
        <text>2-(2-carboxy-4-methylthiazol-5-yl)ethyl phosphate + 4-amino-2-methyl-5-(diphosphooxymethyl)pyrimidine + 2 H(+) = thiamine phosphate + CO2 + diphosphate</text>
        <dbReference type="Rhea" id="RHEA:47848"/>
        <dbReference type="ChEBI" id="CHEBI:15378"/>
        <dbReference type="ChEBI" id="CHEBI:16526"/>
        <dbReference type="ChEBI" id="CHEBI:33019"/>
        <dbReference type="ChEBI" id="CHEBI:37575"/>
        <dbReference type="ChEBI" id="CHEBI:57841"/>
        <dbReference type="ChEBI" id="CHEBI:62890"/>
        <dbReference type="EC" id="2.5.1.3"/>
    </reaction>
</comment>
<reference evidence="13 14" key="1">
    <citation type="submission" date="2017-07" db="EMBL/GenBank/DDBJ databases">
        <title>The genome sequence of Paludifilum halophilum highlights mechanisms for microbial adaptation to high salt environemnts.</title>
        <authorList>
            <person name="Belbahri L."/>
        </authorList>
    </citation>
    <scope>NUCLEOTIDE SEQUENCE [LARGE SCALE GENOMIC DNA]</scope>
    <source>
        <strain evidence="13 14">DSM 102817</strain>
    </source>
</reference>
<dbReference type="AlphaFoldDB" id="A0A235B8Z3"/>
<dbReference type="FunFam" id="3.20.20.70:FF:000096">
    <property type="entry name" value="Thiamine-phosphate synthase"/>
    <property type="match status" value="1"/>
</dbReference>
<dbReference type="Proteomes" id="UP000215459">
    <property type="component" value="Unassembled WGS sequence"/>
</dbReference>
<dbReference type="GO" id="GO:0004789">
    <property type="term" value="F:thiamine-phosphate diphosphorylase activity"/>
    <property type="evidence" value="ECO:0007669"/>
    <property type="project" value="UniProtKB-UniRule"/>
</dbReference>
<dbReference type="HAMAP" id="MF_00097">
    <property type="entry name" value="TMP_synthase"/>
    <property type="match status" value="1"/>
</dbReference>
<evidence type="ECO:0000256" key="1">
    <source>
        <dbReference type="ARBA" id="ARBA00005165"/>
    </source>
</evidence>
<protein>
    <recommendedName>
        <fullName evidence="9">Thiamine-phosphate synthase</fullName>
        <shortName evidence="9">TP synthase</shortName>
        <shortName evidence="9">TPS</shortName>
        <ecNumber evidence="9">2.5.1.3</ecNumber>
    </recommendedName>
    <alternativeName>
        <fullName evidence="9">Thiamine-phosphate pyrophosphorylase</fullName>
        <shortName evidence="9">TMP pyrophosphorylase</shortName>
        <shortName evidence="9">TMP-PPase</shortName>
    </alternativeName>
</protein>
<dbReference type="PANTHER" id="PTHR20857">
    <property type="entry name" value="THIAMINE-PHOSPHATE PYROPHOSPHORYLASE"/>
    <property type="match status" value="1"/>
</dbReference>
<proteinExistence type="inferred from homology"/>
<comment type="catalytic activity">
    <reaction evidence="6 9 10">
        <text>4-methyl-5-(2-phosphooxyethyl)-thiazole + 4-amino-2-methyl-5-(diphosphooxymethyl)pyrimidine + H(+) = thiamine phosphate + diphosphate</text>
        <dbReference type="Rhea" id="RHEA:22328"/>
        <dbReference type="ChEBI" id="CHEBI:15378"/>
        <dbReference type="ChEBI" id="CHEBI:33019"/>
        <dbReference type="ChEBI" id="CHEBI:37575"/>
        <dbReference type="ChEBI" id="CHEBI:57841"/>
        <dbReference type="ChEBI" id="CHEBI:58296"/>
        <dbReference type="EC" id="2.5.1.3"/>
    </reaction>
</comment>
<comment type="caution">
    <text evidence="13">The sequence shown here is derived from an EMBL/GenBank/DDBJ whole genome shotgun (WGS) entry which is preliminary data.</text>
</comment>
<dbReference type="CDD" id="cd00564">
    <property type="entry name" value="TMP_TenI"/>
    <property type="match status" value="1"/>
</dbReference>
<comment type="cofactor">
    <cofactor evidence="9">
        <name>Mg(2+)</name>
        <dbReference type="ChEBI" id="CHEBI:18420"/>
    </cofactor>
    <text evidence="9">Binds 1 Mg(2+) ion per subunit.</text>
</comment>
<evidence type="ECO:0000256" key="10">
    <source>
        <dbReference type="RuleBase" id="RU003826"/>
    </source>
</evidence>
<dbReference type="GO" id="GO:0009228">
    <property type="term" value="P:thiamine biosynthetic process"/>
    <property type="evidence" value="ECO:0007669"/>
    <property type="project" value="UniProtKB-KW"/>
</dbReference>
<dbReference type="UniPathway" id="UPA00060">
    <property type="reaction ID" value="UER00141"/>
</dbReference>
<accession>A0A235B8Z3</accession>
<dbReference type="InterPro" id="IPR013785">
    <property type="entry name" value="Aldolase_TIM"/>
</dbReference>
<evidence type="ECO:0000256" key="8">
    <source>
        <dbReference type="ARBA" id="ARBA00047883"/>
    </source>
</evidence>
<name>A0A235B8Z3_9BACL</name>
<feature type="binding site" evidence="9">
    <location>
        <position position="172"/>
    </location>
    <ligand>
        <name>2-[(2R,5Z)-2-carboxy-4-methylthiazol-5(2H)-ylidene]ethyl phosphate</name>
        <dbReference type="ChEBI" id="CHEBI:62899"/>
    </ligand>
</feature>
<dbReference type="InterPro" id="IPR036206">
    <property type="entry name" value="ThiamineP_synth_sf"/>
</dbReference>
<evidence type="ECO:0000256" key="5">
    <source>
        <dbReference type="ARBA" id="ARBA00022977"/>
    </source>
</evidence>
<comment type="similarity">
    <text evidence="9 10">Belongs to the thiamine-phosphate synthase family.</text>
</comment>
<evidence type="ECO:0000256" key="11">
    <source>
        <dbReference type="RuleBase" id="RU004253"/>
    </source>
</evidence>
<keyword evidence="3 9" id="KW-0479">Metal-binding</keyword>
<feature type="domain" description="Thiamine phosphate synthase/TenI" evidence="12">
    <location>
        <begin position="10"/>
        <end position="195"/>
    </location>
</feature>
<feature type="binding site" evidence="9">
    <location>
        <position position="75"/>
    </location>
    <ligand>
        <name>Mg(2+)</name>
        <dbReference type="ChEBI" id="CHEBI:18420"/>
    </ligand>
</feature>
<evidence type="ECO:0000259" key="12">
    <source>
        <dbReference type="Pfam" id="PF02581"/>
    </source>
</evidence>
<feature type="binding site" evidence="9">
    <location>
        <position position="113"/>
    </location>
    <ligand>
        <name>4-amino-2-methyl-5-(diphosphooxymethyl)pyrimidine</name>
        <dbReference type="ChEBI" id="CHEBI:57841"/>
    </ligand>
</feature>
<dbReference type="Pfam" id="PF02581">
    <property type="entry name" value="TMP-TENI"/>
    <property type="match status" value="1"/>
</dbReference>
<comment type="pathway">
    <text evidence="1 9 11">Cofactor biosynthesis; thiamine diphosphate biosynthesis; thiamine phosphate from 4-amino-2-methyl-5-diphosphomethylpyrimidine and 4-methyl-5-(2-phosphoethyl)-thiazole: step 1/1.</text>
</comment>
<dbReference type="InterPro" id="IPR022998">
    <property type="entry name" value="ThiamineP_synth_TenI"/>
</dbReference>
<keyword evidence="4 9" id="KW-0460">Magnesium</keyword>
<feature type="binding site" evidence="9">
    <location>
        <position position="74"/>
    </location>
    <ligand>
        <name>4-amino-2-methyl-5-(diphosphooxymethyl)pyrimidine</name>
        <dbReference type="ChEBI" id="CHEBI:57841"/>
    </ligand>
</feature>
<dbReference type="NCBIfam" id="TIGR00693">
    <property type="entry name" value="thiE"/>
    <property type="match status" value="1"/>
</dbReference>
<evidence type="ECO:0000256" key="7">
    <source>
        <dbReference type="ARBA" id="ARBA00047851"/>
    </source>
</evidence>
<comment type="function">
    <text evidence="9">Condenses 4-methyl-5-(beta-hydroxyethyl)thiazole monophosphate (THZ-P) and 2-methyl-4-amino-5-hydroxymethyl pyrimidine pyrophosphate (HMP-PP) to form thiamine monophosphate (TMP).</text>
</comment>